<evidence type="ECO:0000259" key="8">
    <source>
        <dbReference type="PROSITE" id="PS50950"/>
    </source>
</evidence>
<dbReference type="Proteomes" id="UP001168821">
    <property type="component" value="Unassembled WGS sequence"/>
</dbReference>
<keyword evidence="10" id="KW-1185">Reference proteome</keyword>
<keyword evidence="2" id="KW-0479">Metal-binding</keyword>
<dbReference type="InterPro" id="IPR006612">
    <property type="entry name" value="THAP_Znf"/>
</dbReference>
<accession>A0AA38IUQ3</accession>
<dbReference type="PROSITE" id="PS50950">
    <property type="entry name" value="ZF_THAP"/>
    <property type="match status" value="1"/>
</dbReference>
<sequence length="478" mass="54687">MGMCWAPDCKHYSTRDTCRFFRFPKSEKERAKWKRLLRRDVEPGPGAYVCSCHFRDGEKKNGPELFLHNIKKKFIASTPEKKKKRTRKMKTFDDPAIPGPSSAEEMPSTSTSFRDVAILTVEEPSASHARPSTSSAGPSSAAQSVSAASNVALEVEVYFLKQRLQECEEKIKYLSVRFSYENIKNNDRLVLLYTGLPKSTIFETLFKLIENTEIKWYLKWGIKKLNKIDQLLLTLMKLRLNCPHLDLAQRFDISQAAVTNIVITYVHLIYEVLYQQFMEVIPSRQKNKSCLPTSFSNFTNCRAVLDCTEIFTVVARTSMKKQRLTYSNYKHHNTFKGLIGVAPNGVITYVSDLYVGSTSDQKVVQDCGILKQLEVGDLILADRGFLIQNILPPGVSLNIPQFLRSPQFTPEQVQCTENIARARIHVERAIRRMKCYHILNFMPRSLCSYGDVVFKAVAALTNLQYPLIREVSQFFNDE</sequence>
<dbReference type="InterPro" id="IPR027806">
    <property type="entry name" value="HARBI1_dom"/>
</dbReference>
<evidence type="ECO:0000313" key="9">
    <source>
        <dbReference type="EMBL" id="KAJ3660671.1"/>
    </source>
</evidence>
<evidence type="ECO:0000256" key="7">
    <source>
        <dbReference type="SAM" id="MobiDB-lite"/>
    </source>
</evidence>
<evidence type="ECO:0000256" key="2">
    <source>
        <dbReference type="ARBA" id="ARBA00022723"/>
    </source>
</evidence>
<comment type="caution">
    <text evidence="9">The sequence shown here is derived from an EMBL/GenBank/DDBJ whole genome shotgun (WGS) entry which is preliminary data.</text>
</comment>
<feature type="region of interest" description="Disordered" evidence="7">
    <location>
        <begin position="77"/>
        <end position="109"/>
    </location>
</feature>
<dbReference type="EMBL" id="JALNTZ010000002">
    <property type="protein sequence ID" value="KAJ3660671.1"/>
    <property type="molecule type" value="Genomic_DNA"/>
</dbReference>
<dbReference type="Pfam" id="PF13359">
    <property type="entry name" value="DDE_Tnp_4"/>
    <property type="match status" value="1"/>
</dbReference>
<dbReference type="Pfam" id="PF13613">
    <property type="entry name" value="HTH_Tnp_4"/>
    <property type="match status" value="1"/>
</dbReference>
<evidence type="ECO:0000256" key="6">
    <source>
        <dbReference type="PROSITE-ProRule" id="PRU00309"/>
    </source>
</evidence>
<keyword evidence="3 6" id="KW-0863">Zinc-finger</keyword>
<dbReference type="InterPro" id="IPR027805">
    <property type="entry name" value="Transposase_HTH_dom"/>
</dbReference>
<keyword evidence="5 6" id="KW-0238">DNA-binding</keyword>
<organism evidence="9 10">
    <name type="scientific">Zophobas morio</name>
    <dbReference type="NCBI Taxonomy" id="2755281"/>
    <lineage>
        <taxon>Eukaryota</taxon>
        <taxon>Metazoa</taxon>
        <taxon>Ecdysozoa</taxon>
        <taxon>Arthropoda</taxon>
        <taxon>Hexapoda</taxon>
        <taxon>Insecta</taxon>
        <taxon>Pterygota</taxon>
        <taxon>Neoptera</taxon>
        <taxon>Endopterygota</taxon>
        <taxon>Coleoptera</taxon>
        <taxon>Polyphaga</taxon>
        <taxon>Cucujiformia</taxon>
        <taxon>Tenebrionidae</taxon>
        <taxon>Zophobas</taxon>
    </lineage>
</organism>
<dbReference type="SUPFAM" id="SSF57716">
    <property type="entry name" value="Glucocorticoid receptor-like (DNA-binding domain)"/>
    <property type="match status" value="1"/>
</dbReference>
<dbReference type="Pfam" id="PF05485">
    <property type="entry name" value="THAP"/>
    <property type="match status" value="1"/>
</dbReference>
<feature type="domain" description="THAP-type" evidence="8">
    <location>
        <begin position="1"/>
        <end position="101"/>
    </location>
</feature>
<keyword evidence="4" id="KW-0862">Zinc</keyword>
<dbReference type="PANTHER" id="PTHR23080">
    <property type="entry name" value="THAP DOMAIN PROTEIN"/>
    <property type="match status" value="1"/>
</dbReference>
<reference evidence="9" key="1">
    <citation type="journal article" date="2023" name="G3 (Bethesda)">
        <title>Whole genome assemblies of Zophobas morio and Tenebrio molitor.</title>
        <authorList>
            <person name="Kaur S."/>
            <person name="Stinson S.A."/>
            <person name="diCenzo G.C."/>
        </authorList>
    </citation>
    <scope>NUCLEOTIDE SEQUENCE</scope>
    <source>
        <strain evidence="9">QUZm001</strain>
    </source>
</reference>
<gene>
    <name evidence="9" type="ORF">Zmor_005110</name>
</gene>
<dbReference type="PANTHER" id="PTHR23080:SF133">
    <property type="entry name" value="SI:CH211-262I1.5-RELATED"/>
    <property type="match status" value="1"/>
</dbReference>
<proteinExistence type="predicted"/>
<evidence type="ECO:0000313" key="10">
    <source>
        <dbReference type="Proteomes" id="UP001168821"/>
    </source>
</evidence>
<dbReference type="InterPro" id="IPR038441">
    <property type="entry name" value="THAP_Znf_sf"/>
</dbReference>
<dbReference type="GO" id="GO:0008270">
    <property type="term" value="F:zinc ion binding"/>
    <property type="evidence" value="ECO:0007669"/>
    <property type="project" value="UniProtKB-KW"/>
</dbReference>
<evidence type="ECO:0000256" key="5">
    <source>
        <dbReference type="ARBA" id="ARBA00023125"/>
    </source>
</evidence>
<dbReference type="GO" id="GO:0003677">
    <property type="term" value="F:DNA binding"/>
    <property type="evidence" value="ECO:0007669"/>
    <property type="project" value="UniProtKB-UniRule"/>
</dbReference>
<name>A0AA38IUQ3_9CUCU</name>
<dbReference type="AlphaFoldDB" id="A0AA38IUQ3"/>
<evidence type="ECO:0000256" key="4">
    <source>
        <dbReference type="ARBA" id="ARBA00022833"/>
    </source>
</evidence>
<protein>
    <recommendedName>
        <fullName evidence="8">THAP-type domain-containing protein</fullName>
    </recommendedName>
</protein>
<dbReference type="Gene3D" id="6.20.210.20">
    <property type="entry name" value="THAP domain"/>
    <property type="match status" value="1"/>
</dbReference>
<evidence type="ECO:0000256" key="1">
    <source>
        <dbReference type="ARBA" id="ARBA00001968"/>
    </source>
</evidence>
<comment type="cofactor">
    <cofactor evidence="1">
        <name>a divalent metal cation</name>
        <dbReference type="ChEBI" id="CHEBI:60240"/>
    </cofactor>
</comment>
<evidence type="ECO:0000256" key="3">
    <source>
        <dbReference type="ARBA" id="ARBA00022771"/>
    </source>
</evidence>